<gene>
    <name evidence="2" type="ORF">ABW01_01175</name>
</gene>
<dbReference type="Proteomes" id="UP000035904">
    <property type="component" value="Unassembled WGS sequence"/>
</dbReference>
<organism evidence="2 3">
    <name type="scientific">Bacillus anthracis</name>
    <name type="common">anthrax bacterium</name>
    <dbReference type="NCBI Taxonomy" id="1392"/>
    <lineage>
        <taxon>Bacteria</taxon>
        <taxon>Bacillati</taxon>
        <taxon>Bacillota</taxon>
        <taxon>Bacilli</taxon>
        <taxon>Bacillales</taxon>
        <taxon>Bacillaceae</taxon>
        <taxon>Bacillus</taxon>
        <taxon>Bacillus cereus group</taxon>
    </lineage>
</organism>
<reference evidence="2 3" key="1">
    <citation type="submission" date="2015-05" db="EMBL/GenBank/DDBJ databases">
        <title>Whole genome sequence and identification of bacterial endophytes from Costus igneus.</title>
        <authorList>
            <person name="Lee Y.P."/>
            <person name="Gan H.M."/>
            <person name="Eng W."/>
            <person name="Wheatley M.S."/>
            <person name="Caraballo A."/>
            <person name="Polter S."/>
            <person name="Savka M.A."/>
            <person name="Hudson A.O."/>
        </authorList>
    </citation>
    <scope>NUCLEOTIDE SEQUENCE [LARGE SCALE GENOMIC DNA]</scope>
    <source>
        <strain evidence="2 3">RIT375</strain>
    </source>
</reference>
<dbReference type="EMBL" id="LDPG01000001">
    <property type="protein sequence ID" value="KLV20914.1"/>
    <property type="molecule type" value="Genomic_DNA"/>
</dbReference>
<feature type="domain" description="Helix-turn-helix" evidence="1">
    <location>
        <begin position="4"/>
        <end position="50"/>
    </location>
</feature>
<dbReference type="InterPro" id="IPR041657">
    <property type="entry name" value="HTH_17"/>
</dbReference>
<proteinExistence type="predicted"/>
<comment type="caution">
    <text evidence="2">The sequence shown here is derived from an EMBL/GenBank/DDBJ whole genome shotgun (WGS) entry which is preliminary data.</text>
</comment>
<protein>
    <recommendedName>
        <fullName evidence="1">Helix-turn-helix domain-containing protein</fullName>
    </recommendedName>
</protein>
<dbReference type="InterPro" id="IPR009061">
    <property type="entry name" value="DNA-bd_dom_put_sf"/>
</dbReference>
<evidence type="ECO:0000313" key="3">
    <source>
        <dbReference type="Proteomes" id="UP000035904"/>
    </source>
</evidence>
<dbReference type="Pfam" id="PF12728">
    <property type="entry name" value="HTH_17"/>
    <property type="match status" value="1"/>
</dbReference>
<sequence length="183" mass="21215">MKIYTVKEVSSLIGKHEETIKRWIRSGKLPNSYRNSDKEGWRILESDLLHITEIVPTKEEPHQESHIKSFENEEATLIKLAYEAVTLTSPTKEIHSVLSIVGIKRTLEILLIMQQSTTKVKNPDGFIKKAIRENWSPTTLLVKIPKKQNKHLSDLTQQDYDAMQNKAENTYQSKIALYNWLED</sequence>
<dbReference type="SUPFAM" id="SSF46955">
    <property type="entry name" value="Putative DNA-binding domain"/>
    <property type="match status" value="1"/>
</dbReference>
<evidence type="ECO:0000259" key="1">
    <source>
        <dbReference type="Pfam" id="PF12728"/>
    </source>
</evidence>
<dbReference type="AlphaFoldDB" id="A0A0J1I4R0"/>
<accession>A0A0J1I4R0</accession>
<dbReference type="PATRIC" id="fig|1392.242.peg.243"/>
<dbReference type="RefSeq" id="WP_000708737.1">
    <property type="nucleotide sequence ID" value="NZ_CP085402.1"/>
</dbReference>
<evidence type="ECO:0000313" key="2">
    <source>
        <dbReference type="EMBL" id="KLV20914.1"/>
    </source>
</evidence>
<name>A0A0J1I4R0_BACAN</name>